<dbReference type="SUPFAM" id="SSF109604">
    <property type="entry name" value="HD-domain/PDEase-like"/>
    <property type="match status" value="1"/>
</dbReference>
<dbReference type="Pfam" id="PF13487">
    <property type="entry name" value="HD_5"/>
    <property type="match status" value="1"/>
</dbReference>
<dbReference type="PROSITE" id="PS51832">
    <property type="entry name" value="HD_GYP"/>
    <property type="match status" value="1"/>
</dbReference>
<keyword evidence="3" id="KW-1185">Reference proteome</keyword>
<evidence type="ECO:0000313" key="2">
    <source>
        <dbReference type="EMBL" id="MBL4934432.1"/>
    </source>
</evidence>
<dbReference type="SMART" id="SM00471">
    <property type="entry name" value="HDc"/>
    <property type="match status" value="1"/>
</dbReference>
<dbReference type="InterPro" id="IPR037522">
    <property type="entry name" value="HD_GYP_dom"/>
</dbReference>
<dbReference type="CDD" id="cd00077">
    <property type="entry name" value="HDc"/>
    <property type="match status" value="1"/>
</dbReference>
<dbReference type="PANTHER" id="PTHR43155">
    <property type="entry name" value="CYCLIC DI-GMP PHOSPHODIESTERASE PA4108-RELATED"/>
    <property type="match status" value="1"/>
</dbReference>
<gene>
    <name evidence="2" type="ORF">JK636_01520</name>
</gene>
<dbReference type="Gene3D" id="1.10.3210.10">
    <property type="entry name" value="Hypothetical protein af1432"/>
    <property type="match status" value="1"/>
</dbReference>
<dbReference type="RefSeq" id="WP_202747068.1">
    <property type="nucleotide sequence ID" value="NZ_JAESWC010000001.1"/>
</dbReference>
<reference evidence="2 3" key="1">
    <citation type="submission" date="2021-01" db="EMBL/GenBank/DDBJ databases">
        <title>Genome public.</title>
        <authorList>
            <person name="Liu C."/>
            <person name="Sun Q."/>
        </authorList>
    </citation>
    <scope>NUCLEOTIDE SEQUENCE [LARGE SCALE GENOMIC DNA]</scope>
    <source>
        <strain evidence="2 3">YIM B02515</strain>
    </source>
</reference>
<dbReference type="EMBL" id="JAESWC010000001">
    <property type="protein sequence ID" value="MBL4934432.1"/>
    <property type="molecule type" value="Genomic_DNA"/>
</dbReference>
<evidence type="ECO:0000313" key="3">
    <source>
        <dbReference type="Proteomes" id="UP000632377"/>
    </source>
</evidence>
<accession>A0ABS1T6P9</accession>
<sequence length="355" mass="40613">MDKEKKLFYVHELAPGMILSQDIRANGKVLVAKGATITDYALEKIKKHYIPNLIEVYYGDEDELRNTSMSQRTKTVEEIEESLNELSFNVEGIFEDMDSLKSSGIEEVRKFASRIQSELKSINSVIKNIVLYGSGKDTIYRHGVNVAALSAILGRWIGLSEIDLNLLTYSAVLHDFGKIKIDKEILDKPSNLTPGEFKEIRNHPTIGYKYIKEIPYLDHSVSYGVLMHHERMDGSGYPLGLKGNQIHQFARIIAVADVFDAVNSNRVYKKSKGPFETLEIIKKESLGRLDYEYCNIFLNHIVNYYMGETVQLNTNKICKIVQVDANNLTRPLLFDDNNFIDLKQYKDLYVERLVL</sequence>
<protein>
    <submittedName>
        <fullName evidence="2">HD-GYP domain-containing protein</fullName>
    </submittedName>
</protein>
<dbReference type="PANTHER" id="PTHR43155:SF2">
    <property type="entry name" value="CYCLIC DI-GMP PHOSPHODIESTERASE PA4108"/>
    <property type="match status" value="1"/>
</dbReference>
<feature type="domain" description="HD-GYP" evidence="1">
    <location>
        <begin position="118"/>
        <end position="313"/>
    </location>
</feature>
<proteinExistence type="predicted"/>
<dbReference type="Proteomes" id="UP000632377">
    <property type="component" value="Unassembled WGS sequence"/>
</dbReference>
<comment type="caution">
    <text evidence="2">The sequence shown here is derived from an EMBL/GenBank/DDBJ whole genome shotgun (WGS) entry which is preliminary data.</text>
</comment>
<name>A0ABS1T6P9_9CLOT</name>
<evidence type="ECO:0000259" key="1">
    <source>
        <dbReference type="PROSITE" id="PS51832"/>
    </source>
</evidence>
<organism evidence="2 3">
    <name type="scientific">Clostridium rhizosphaerae</name>
    <dbReference type="NCBI Taxonomy" id="2803861"/>
    <lineage>
        <taxon>Bacteria</taxon>
        <taxon>Bacillati</taxon>
        <taxon>Bacillota</taxon>
        <taxon>Clostridia</taxon>
        <taxon>Eubacteriales</taxon>
        <taxon>Clostridiaceae</taxon>
        <taxon>Clostridium</taxon>
    </lineage>
</organism>
<dbReference type="InterPro" id="IPR003607">
    <property type="entry name" value="HD/PDEase_dom"/>
</dbReference>